<feature type="region of interest" description="Disordered" evidence="6">
    <location>
        <begin position="1"/>
        <end position="44"/>
    </location>
</feature>
<comment type="caution">
    <text evidence="9">The sequence shown here is derived from an EMBL/GenBank/DDBJ whole genome shotgun (WGS) entry which is preliminary data.</text>
</comment>
<proteinExistence type="inferred from homology"/>
<evidence type="ECO:0000259" key="8">
    <source>
        <dbReference type="Pfam" id="PF13193"/>
    </source>
</evidence>
<dbReference type="PANTHER" id="PTHR43201:SF5">
    <property type="entry name" value="MEDIUM-CHAIN ACYL-COA LIGASE ACSF2, MITOCHONDRIAL"/>
    <property type="match status" value="1"/>
</dbReference>
<dbReference type="InterPro" id="IPR000873">
    <property type="entry name" value="AMP-dep_synth/lig_dom"/>
</dbReference>
<organism evidence="9 10">
    <name type="scientific">Bradyrhizobium rifense</name>
    <dbReference type="NCBI Taxonomy" id="515499"/>
    <lineage>
        <taxon>Bacteria</taxon>
        <taxon>Pseudomonadati</taxon>
        <taxon>Pseudomonadota</taxon>
        <taxon>Alphaproteobacteria</taxon>
        <taxon>Hyphomicrobiales</taxon>
        <taxon>Nitrobacteraceae</taxon>
        <taxon>Bradyrhizobium</taxon>
    </lineage>
</organism>
<dbReference type="AlphaFoldDB" id="A0A5D3L0Z5"/>
<dbReference type="InterPro" id="IPR025110">
    <property type="entry name" value="AMP-bd_C"/>
</dbReference>
<dbReference type="Gene3D" id="3.30.300.30">
    <property type="match status" value="1"/>
</dbReference>
<dbReference type="Pfam" id="PF00501">
    <property type="entry name" value="AMP-binding"/>
    <property type="match status" value="1"/>
</dbReference>
<protein>
    <recommendedName>
        <fullName evidence="5">3-methylmercaptopropionyl-CoA ligase</fullName>
        <ecNumber evidence="4">6.2.1.44</ecNumber>
    </recommendedName>
</protein>
<dbReference type="EC" id="6.2.1.44" evidence="4"/>
<evidence type="ECO:0000259" key="7">
    <source>
        <dbReference type="Pfam" id="PF00501"/>
    </source>
</evidence>
<dbReference type="InterPro" id="IPR045851">
    <property type="entry name" value="AMP-bd_C_sf"/>
</dbReference>
<keyword evidence="2" id="KW-0436">Ligase</keyword>
<evidence type="ECO:0000256" key="6">
    <source>
        <dbReference type="SAM" id="MobiDB-lite"/>
    </source>
</evidence>
<dbReference type="GO" id="GO:0006631">
    <property type="term" value="P:fatty acid metabolic process"/>
    <property type="evidence" value="ECO:0007669"/>
    <property type="project" value="TreeGrafter"/>
</dbReference>
<dbReference type="CDD" id="cd05917">
    <property type="entry name" value="FACL_like_2"/>
    <property type="match status" value="1"/>
</dbReference>
<accession>A0A5D3L0Z5</accession>
<evidence type="ECO:0000256" key="3">
    <source>
        <dbReference type="ARBA" id="ARBA00051915"/>
    </source>
</evidence>
<dbReference type="PANTHER" id="PTHR43201">
    <property type="entry name" value="ACYL-COA SYNTHETASE"/>
    <property type="match status" value="1"/>
</dbReference>
<feature type="domain" description="AMP-dependent synthetase/ligase" evidence="7">
    <location>
        <begin position="78"/>
        <end position="462"/>
    </location>
</feature>
<evidence type="ECO:0000256" key="2">
    <source>
        <dbReference type="ARBA" id="ARBA00022598"/>
    </source>
</evidence>
<evidence type="ECO:0000313" key="10">
    <source>
        <dbReference type="Proteomes" id="UP000324758"/>
    </source>
</evidence>
<dbReference type="PROSITE" id="PS00455">
    <property type="entry name" value="AMP_BINDING"/>
    <property type="match status" value="1"/>
</dbReference>
<name>A0A5D3L0Z5_9BRAD</name>
<comment type="catalytic activity">
    <reaction evidence="3">
        <text>3-(methylsulfanyl)propanoate + ATP + CoA = 3-(methylsulfanyl)propanoyl-CoA + AMP + diphosphate</text>
        <dbReference type="Rhea" id="RHEA:43052"/>
        <dbReference type="ChEBI" id="CHEBI:30616"/>
        <dbReference type="ChEBI" id="CHEBI:33019"/>
        <dbReference type="ChEBI" id="CHEBI:49016"/>
        <dbReference type="ChEBI" id="CHEBI:57287"/>
        <dbReference type="ChEBI" id="CHEBI:82815"/>
        <dbReference type="ChEBI" id="CHEBI:456215"/>
        <dbReference type="EC" id="6.2.1.44"/>
    </reaction>
    <physiologicalReaction direction="left-to-right" evidence="3">
        <dbReference type="Rhea" id="RHEA:43053"/>
    </physiologicalReaction>
</comment>
<evidence type="ECO:0000256" key="1">
    <source>
        <dbReference type="ARBA" id="ARBA00006432"/>
    </source>
</evidence>
<comment type="similarity">
    <text evidence="1">Belongs to the ATP-dependent AMP-binding enzyme family.</text>
</comment>
<evidence type="ECO:0000313" key="9">
    <source>
        <dbReference type="EMBL" id="TYL99649.1"/>
    </source>
</evidence>
<reference evidence="9 10" key="1">
    <citation type="submission" date="2019-08" db="EMBL/GenBank/DDBJ databases">
        <title>Bradyrhizobium hipponensis sp. nov., a rhizobium isolated from a Lupinus angustifolius root nodule in Tunisia.</title>
        <authorList>
            <person name="Off K."/>
            <person name="Rejili M."/>
            <person name="Mars M."/>
            <person name="Brachmann A."/>
            <person name="Marin M."/>
        </authorList>
    </citation>
    <scope>NUCLEOTIDE SEQUENCE [LARGE SCALE GENOMIC DNA]</scope>
    <source>
        <strain evidence="9 10">CTAW71</strain>
    </source>
</reference>
<sequence length="610" mass="66984">MRSAGLPIRQRPSTRTSSRRRSSSKENEGPAAVVVARGQSSNSLHDREEFVPHGSYVHGNSGQPLIGKTIGALLDEVSATDGSREALVVAHQKIRWTYAELKSRSDAFASGLLALGLEPGDRIGIWAPNCAEWTIAQFATAKAGLILVNINPAYRLSELEHVLRAVGCCALITAARFKTSDYIAMIRELVPELGHGGGELKSARLPDLRYVISIAGKHDGCLTFDWVSDRGKQVGNSRLDSVAATVQMDDAVNIQFTSGTTGLPKGATLSHHNLINNGFFVGEATGIEPGSRVCIPVPLYHCFGMVMGNLGCVTHAATMVYPSETFDPLRTLETVEAERCDVLYGVPTMFIAQLNHPEFARFDLSSLRRGIMAGAPCPIEVMKEVASTMHMSEITIAYGMTETSPVSFQSGRDDPLELRVSTVGRIQPHLEVKIVDRQGRVVPRGEAGELCTRGYSVMLGYWNDEARTREAIDAAGWMHTGDLAIIDDDGYCRIVGRIKDMVIRGGENIYPREVEEHLYQHPDIRDVQVFGVPDTKYGEELCAWIVAKAGARVDEEAVRRFCQDRISHFKIPRYIRFVESFPSTVTGKVQKFAMREAMIEEFARGKASTG</sequence>
<feature type="domain" description="AMP-binding enzyme C-terminal" evidence="8">
    <location>
        <begin position="513"/>
        <end position="588"/>
    </location>
</feature>
<dbReference type="OrthoDB" id="9803968at2"/>
<dbReference type="NCBIfam" id="NF009233">
    <property type="entry name" value="PRK12583.1"/>
    <property type="match status" value="1"/>
</dbReference>
<dbReference type="Pfam" id="PF13193">
    <property type="entry name" value="AMP-binding_C"/>
    <property type="match status" value="1"/>
</dbReference>
<dbReference type="InterPro" id="IPR020845">
    <property type="entry name" value="AMP-binding_CS"/>
</dbReference>
<dbReference type="Gene3D" id="3.40.50.12780">
    <property type="entry name" value="N-terminal domain of ligase-like"/>
    <property type="match status" value="1"/>
</dbReference>
<evidence type="ECO:0000256" key="4">
    <source>
        <dbReference type="ARBA" id="ARBA00066616"/>
    </source>
</evidence>
<dbReference type="EMBL" id="VSSS01000006">
    <property type="protein sequence ID" value="TYL99649.1"/>
    <property type="molecule type" value="Genomic_DNA"/>
</dbReference>
<dbReference type="InterPro" id="IPR042099">
    <property type="entry name" value="ANL_N_sf"/>
</dbReference>
<gene>
    <name evidence="9" type="ORF">FXB40_02105</name>
</gene>
<dbReference type="GO" id="GO:0031956">
    <property type="term" value="F:medium-chain fatty acid-CoA ligase activity"/>
    <property type="evidence" value="ECO:0007669"/>
    <property type="project" value="TreeGrafter"/>
</dbReference>
<dbReference type="SUPFAM" id="SSF56801">
    <property type="entry name" value="Acetyl-CoA synthetase-like"/>
    <property type="match status" value="1"/>
</dbReference>
<keyword evidence="10" id="KW-1185">Reference proteome</keyword>
<dbReference type="FunFam" id="3.30.300.30:FF:000008">
    <property type="entry name" value="2,3-dihydroxybenzoate-AMP ligase"/>
    <property type="match status" value="1"/>
</dbReference>
<dbReference type="Proteomes" id="UP000324758">
    <property type="component" value="Unassembled WGS sequence"/>
</dbReference>
<evidence type="ECO:0000256" key="5">
    <source>
        <dbReference type="ARBA" id="ARBA00067668"/>
    </source>
</evidence>
<dbReference type="FunFam" id="3.40.50.12780:FF:000003">
    <property type="entry name" value="Long-chain-fatty-acid--CoA ligase FadD"/>
    <property type="match status" value="1"/>
</dbReference>